<dbReference type="EMBL" id="GU071098">
    <property type="protein sequence ID" value="ADO98141.1"/>
    <property type="molecule type" value="Genomic_DNA"/>
</dbReference>
<keyword evidence="2" id="KW-1185">Reference proteome</keyword>
<protein>
    <submittedName>
        <fullName evidence="1">Uncharacterized protein</fullName>
    </submittedName>
</protein>
<dbReference type="GeneID" id="10328644"/>
<proteinExistence type="predicted"/>
<reference evidence="1 2" key="1">
    <citation type="journal article" date="2010" name="Environ. Microbiol.">
        <title>Genomic analysis of oceanic cyanobacterial myoviruses compared with T4-like myoviruses from diverse hosts and environments.</title>
        <authorList>
            <person name="Sullivan M.B."/>
            <person name="Huang K.H."/>
            <person name="Ignacio-Espinoza J.C."/>
            <person name="Berlin A.M."/>
            <person name="Kelly L."/>
            <person name="Weigele P.R."/>
            <person name="DeFrancesco A.S."/>
            <person name="Kern S.E."/>
            <person name="Thompson L.R."/>
            <person name="Young S."/>
            <person name="Yandava C."/>
            <person name="Fu R."/>
            <person name="Krastins B."/>
            <person name="Chase M."/>
            <person name="Sarracino D."/>
            <person name="Osburne M.S."/>
            <person name="Henn M.R."/>
            <person name="Chisholm S.W."/>
        </authorList>
    </citation>
    <scope>NUCLEOTIDE SEQUENCE [LARGE SCALE GENOMIC DNA]</scope>
    <source>
        <strain evidence="1">8109-3</strain>
    </source>
</reference>
<accession>E3SKZ3</accession>
<gene>
    <name evidence="1" type="ORF">SSSM7_075</name>
</gene>
<organism evidence="1 2">
    <name type="scientific">Synechococcus phage S-SSM7</name>
    <dbReference type="NCBI Taxonomy" id="445686"/>
    <lineage>
        <taxon>Viruses</taxon>
        <taxon>Duplodnaviria</taxon>
        <taxon>Heunggongvirae</taxon>
        <taxon>Uroviricota</taxon>
        <taxon>Caudoviricetes</taxon>
        <taxon>Pantevenvirales</taxon>
        <taxon>Kyanoviridae</taxon>
        <taxon>Lipsvirus</taxon>
        <taxon>Lipsvirus ssm7</taxon>
    </lineage>
</organism>
<dbReference type="Proteomes" id="UP000006527">
    <property type="component" value="Segment"/>
</dbReference>
<sequence>MYIQKTEKKILDALNQRKYLKMNDIEVKAINSRQTILTVEGEKFAEVVYQNDFLVDATSNETNFLMEEFLTYVVDSKKATKLKKFLNDVIFSNLLGCGVSIDDVPVIKVAQAV</sequence>
<name>E3SKZ3_9CAUD</name>
<evidence type="ECO:0000313" key="2">
    <source>
        <dbReference type="Proteomes" id="UP000006527"/>
    </source>
</evidence>
<dbReference type="KEGG" id="vg:10328644"/>
<evidence type="ECO:0000313" key="1">
    <source>
        <dbReference type="EMBL" id="ADO98141.1"/>
    </source>
</evidence>
<dbReference type="RefSeq" id="YP_004324128.1">
    <property type="nucleotide sequence ID" value="NC_015287.1"/>
</dbReference>